<name>A0A818ZDN4_9BILA</name>
<feature type="domain" description="F-box" evidence="1">
    <location>
        <begin position="5"/>
        <end position="52"/>
    </location>
</feature>
<evidence type="ECO:0000313" key="3">
    <source>
        <dbReference type="EMBL" id="CAF4621320.1"/>
    </source>
</evidence>
<dbReference type="SUPFAM" id="SSF52047">
    <property type="entry name" value="RNI-like"/>
    <property type="match status" value="1"/>
</dbReference>
<gene>
    <name evidence="2" type="ORF">GRG538_LOCUS32207</name>
    <name evidence="3" type="ORF">QYT958_LOCUS12867</name>
</gene>
<dbReference type="Proteomes" id="UP000663848">
    <property type="component" value="Unassembled WGS sequence"/>
</dbReference>
<evidence type="ECO:0000313" key="4">
    <source>
        <dbReference type="Proteomes" id="UP000663872"/>
    </source>
</evidence>
<evidence type="ECO:0000259" key="1">
    <source>
        <dbReference type="PROSITE" id="PS50181"/>
    </source>
</evidence>
<comment type="caution">
    <text evidence="2">The sequence shown here is derived from an EMBL/GenBank/DDBJ whole genome shotgun (WGS) entry which is preliminary data.</text>
</comment>
<organism evidence="2 4">
    <name type="scientific">Rotaria socialis</name>
    <dbReference type="NCBI Taxonomy" id="392032"/>
    <lineage>
        <taxon>Eukaryota</taxon>
        <taxon>Metazoa</taxon>
        <taxon>Spiralia</taxon>
        <taxon>Gnathifera</taxon>
        <taxon>Rotifera</taxon>
        <taxon>Eurotatoria</taxon>
        <taxon>Bdelloidea</taxon>
        <taxon>Philodinida</taxon>
        <taxon>Philodinidae</taxon>
        <taxon>Rotaria</taxon>
    </lineage>
</organism>
<dbReference type="EMBL" id="CAJOBR010001601">
    <property type="protein sequence ID" value="CAF4621320.1"/>
    <property type="molecule type" value="Genomic_DNA"/>
</dbReference>
<dbReference type="PROSITE" id="PS50181">
    <property type="entry name" value="FBOX"/>
    <property type="match status" value="1"/>
</dbReference>
<accession>A0A818ZDN4</accession>
<dbReference type="EMBL" id="CAJNYT010005681">
    <property type="protein sequence ID" value="CAF3765756.1"/>
    <property type="molecule type" value="Genomic_DNA"/>
</dbReference>
<proteinExistence type="predicted"/>
<sequence>MNSSTANLLDLPDEMLIKIFNKLSNADVLNAILGANRQLDRLARDANFTQSLDLTAEVSYNERCSISNDVLDRFCSYILPQIHDKINSLLVEPSSMQRILCACTLPNLHQLTLSSIESKDFIEYLSDNSSVLHIFKQITHLNISTIEYYNDKSQMNLNTNMYTRLFSVCQRLTHLTIKGKHLRYCSLVPAYALPLTMCSSSTIVKLDVNVRTIDDCLRLLDGRFNQMKILNVKIDSIDTPLLNIDSQYILPNLTTFFLSTSNPTKQYDNVIVPLLRRMTNLKTLVLVLMVENRPNFIDGAHLHQEVLIHMPRLKTFLFNITTIDDAVEINYWLKEDDIEETMVFNDGLPYFQCRIDIFKNGIGRCRFCSMPFMKSFRLYY</sequence>
<dbReference type="AlphaFoldDB" id="A0A818ZDN4"/>
<dbReference type="InterPro" id="IPR032675">
    <property type="entry name" value="LRR_dom_sf"/>
</dbReference>
<evidence type="ECO:0000313" key="2">
    <source>
        <dbReference type="EMBL" id="CAF3765756.1"/>
    </source>
</evidence>
<dbReference type="InterPro" id="IPR001810">
    <property type="entry name" value="F-box_dom"/>
</dbReference>
<dbReference type="Gene3D" id="3.80.10.10">
    <property type="entry name" value="Ribonuclease Inhibitor"/>
    <property type="match status" value="1"/>
</dbReference>
<protein>
    <recommendedName>
        <fullName evidence="1">F-box domain-containing protein</fullName>
    </recommendedName>
</protein>
<reference evidence="2" key="1">
    <citation type="submission" date="2021-02" db="EMBL/GenBank/DDBJ databases">
        <authorList>
            <person name="Nowell W R."/>
        </authorList>
    </citation>
    <scope>NUCLEOTIDE SEQUENCE</scope>
</reference>
<dbReference type="Proteomes" id="UP000663872">
    <property type="component" value="Unassembled WGS sequence"/>
</dbReference>